<comment type="similarity">
    <text evidence="12">Belongs to the dus family.</text>
</comment>
<feature type="binding site" evidence="14">
    <location>
        <position position="171"/>
    </location>
    <ligand>
        <name>FMN</name>
        <dbReference type="ChEBI" id="CHEBI:58210"/>
    </ligand>
</feature>
<feature type="domain" description="DUS-like FMN-binding" evidence="15">
    <location>
        <begin position="15"/>
        <end position="319"/>
    </location>
</feature>
<dbReference type="Gene3D" id="3.20.20.70">
    <property type="entry name" value="Aldolase class I"/>
    <property type="match status" value="1"/>
</dbReference>
<dbReference type="GO" id="GO:0050660">
    <property type="term" value="F:flavin adenine dinucleotide binding"/>
    <property type="evidence" value="ECO:0007669"/>
    <property type="project" value="InterPro"/>
</dbReference>
<dbReference type="InterPro" id="IPR024036">
    <property type="entry name" value="tRNA-dHydroUridine_Synthase_C"/>
</dbReference>
<evidence type="ECO:0000256" key="13">
    <source>
        <dbReference type="PIRSR" id="PIRSR006621-1"/>
    </source>
</evidence>
<feature type="binding site" evidence="14">
    <location>
        <position position="141"/>
    </location>
    <ligand>
        <name>FMN</name>
        <dbReference type="ChEBI" id="CHEBI:58210"/>
    </ligand>
</feature>
<dbReference type="OrthoDB" id="9764501at2"/>
<protein>
    <recommendedName>
        <fullName evidence="12">tRNA-dihydrouridine synthase</fullName>
        <ecNumber evidence="12">1.3.1.-</ecNumber>
    </recommendedName>
</protein>
<dbReference type="InterPro" id="IPR018517">
    <property type="entry name" value="tRNA_hU_synthase_CS"/>
</dbReference>
<evidence type="ECO:0000256" key="2">
    <source>
        <dbReference type="ARBA" id="ARBA00002790"/>
    </source>
</evidence>
<name>A0A3E1NR73_9BACT</name>
<evidence type="ECO:0000256" key="14">
    <source>
        <dbReference type="PIRSR" id="PIRSR006621-2"/>
    </source>
</evidence>
<feature type="binding site" evidence="14">
    <location>
        <begin position="228"/>
        <end position="229"/>
    </location>
    <ligand>
        <name>FMN</name>
        <dbReference type="ChEBI" id="CHEBI:58210"/>
    </ligand>
</feature>
<dbReference type="PANTHER" id="PTHR45846">
    <property type="entry name" value="TRNA-DIHYDROURIDINE(47) SYNTHASE [NAD(P)(+)]-LIKE"/>
    <property type="match status" value="1"/>
</dbReference>
<dbReference type="InterPro" id="IPR035587">
    <property type="entry name" value="DUS-like_FMN-bd"/>
</dbReference>
<keyword evidence="5 12" id="KW-0288">FMN</keyword>
<evidence type="ECO:0000256" key="9">
    <source>
        <dbReference type="ARBA" id="ARBA00023002"/>
    </source>
</evidence>
<reference evidence="16 17" key="1">
    <citation type="submission" date="2018-08" db="EMBL/GenBank/DDBJ databases">
        <title>Chitinophagaceae sp. K23C18032701, a novel bacterium isolated from forest soil.</title>
        <authorList>
            <person name="Wang C."/>
        </authorList>
    </citation>
    <scope>NUCLEOTIDE SEQUENCE [LARGE SCALE GENOMIC DNA]</scope>
    <source>
        <strain evidence="16 17">K23C18032701</strain>
    </source>
</reference>
<accession>A0A3E1NR73</accession>
<keyword evidence="4 12" id="KW-0285">Flavoprotein</keyword>
<comment type="function">
    <text evidence="2 12">Catalyzes the synthesis of 5,6-dihydrouridine (D), a modified base found in the D-loop of most tRNAs, via the reduction of the C5-C6 double bond in target uridines.</text>
</comment>
<evidence type="ECO:0000256" key="11">
    <source>
        <dbReference type="ARBA" id="ARBA00048802"/>
    </source>
</evidence>
<evidence type="ECO:0000259" key="15">
    <source>
        <dbReference type="Pfam" id="PF01207"/>
    </source>
</evidence>
<keyword evidence="8" id="KW-0694">RNA-binding</keyword>
<feature type="active site" description="Proton donor" evidence="13">
    <location>
        <position position="102"/>
    </location>
</feature>
<dbReference type="PROSITE" id="PS01136">
    <property type="entry name" value="UPF0034"/>
    <property type="match status" value="1"/>
</dbReference>
<dbReference type="PANTHER" id="PTHR45846:SF1">
    <property type="entry name" value="TRNA-DIHYDROURIDINE(47) SYNTHASE [NAD(P)(+)]-LIKE"/>
    <property type="match status" value="1"/>
</dbReference>
<comment type="catalytic activity">
    <reaction evidence="11">
        <text>a 5,6-dihydrouridine in tRNA + NAD(+) = a uridine in tRNA + NADH + H(+)</text>
        <dbReference type="Rhea" id="RHEA:54452"/>
        <dbReference type="Rhea" id="RHEA-COMP:13339"/>
        <dbReference type="Rhea" id="RHEA-COMP:13887"/>
        <dbReference type="ChEBI" id="CHEBI:15378"/>
        <dbReference type="ChEBI" id="CHEBI:57540"/>
        <dbReference type="ChEBI" id="CHEBI:57945"/>
        <dbReference type="ChEBI" id="CHEBI:65315"/>
        <dbReference type="ChEBI" id="CHEBI:74443"/>
    </reaction>
</comment>
<comment type="cofactor">
    <cofactor evidence="1 12 14">
        <name>FMN</name>
        <dbReference type="ChEBI" id="CHEBI:58210"/>
    </cofactor>
</comment>
<keyword evidence="9 12" id="KW-0560">Oxidoreductase</keyword>
<evidence type="ECO:0000256" key="3">
    <source>
        <dbReference type="ARBA" id="ARBA00022555"/>
    </source>
</evidence>
<dbReference type="AlphaFoldDB" id="A0A3E1NR73"/>
<keyword evidence="6 12" id="KW-0819">tRNA processing</keyword>
<comment type="catalytic activity">
    <reaction evidence="10">
        <text>a 5,6-dihydrouridine in tRNA + NADP(+) = a uridine in tRNA + NADPH + H(+)</text>
        <dbReference type="Rhea" id="RHEA:23624"/>
        <dbReference type="Rhea" id="RHEA-COMP:13339"/>
        <dbReference type="Rhea" id="RHEA-COMP:13887"/>
        <dbReference type="ChEBI" id="CHEBI:15378"/>
        <dbReference type="ChEBI" id="CHEBI:57783"/>
        <dbReference type="ChEBI" id="CHEBI:58349"/>
        <dbReference type="ChEBI" id="CHEBI:65315"/>
        <dbReference type="ChEBI" id="CHEBI:74443"/>
    </reaction>
</comment>
<evidence type="ECO:0000256" key="1">
    <source>
        <dbReference type="ARBA" id="ARBA00001917"/>
    </source>
</evidence>
<evidence type="ECO:0000313" key="17">
    <source>
        <dbReference type="Proteomes" id="UP000261284"/>
    </source>
</evidence>
<evidence type="ECO:0000256" key="12">
    <source>
        <dbReference type="PIRNR" id="PIRNR006621"/>
    </source>
</evidence>
<dbReference type="GO" id="GO:0017150">
    <property type="term" value="F:tRNA dihydrouridine synthase activity"/>
    <property type="evidence" value="ECO:0007669"/>
    <property type="project" value="InterPro"/>
</dbReference>
<dbReference type="EC" id="1.3.1.-" evidence="12"/>
<dbReference type="EMBL" id="QTJU01000001">
    <property type="protein sequence ID" value="RFM30400.1"/>
    <property type="molecule type" value="Genomic_DNA"/>
</dbReference>
<evidence type="ECO:0000256" key="7">
    <source>
        <dbReference type="ARBA" id="ARBA00022857"/>
    </source>
</evidence>
<evidence type="ECO:0000256" key="6">
    <source>
        <dbReference type="ARBA" id="ARBA00022694"/>
    </source>
</evidence>
<keyword evidence="17" id="KW-1185">Reference proteome</keyword>
<dbReference type="Gene3D" id="1.10.1200.80">
    <property type="entry name" value="Putative flavin oxidoreducatase, domain 2"/>
    <property type="match status" value="1"/>
</dbReference>
<evidence type="ECO:0000256" key="4">
    <source>
        <dbReference type="ARBA" id="ARBA00022630"/>
    </source>
</evidence>
<evidence type="ECO:0000256" key="8">
    <source>
        <dbReference type="ARBA" id="ARBA00022884"/>
    </source>
</evidence>
<evidence type="ECO:0000256" key="5">
    <source>
        <dbReference type="ARBA" id="ARBA00022643"/>
    </source>
</evidence>
<dbReference type="Proteomes" id="UP000261284">
    <property type="component" value="Unassembled WGS sequence"/>
</dbReference>
<dbReference type="PIRSF" id="PIRSF006621">
    <property type="entry name" value="Dus"/>
    <property type="match status" value="1"/>
</dbReference>
<evidence type="ECO:0000313" key="16">
    <source>
        <dbReference type="EMBL" id="RFM30400.1"/>
    </source>
</evidence>
<dbReference type="GO" id="GO:0000049">
    <property type="term" value="F:tRNA binding"/>
    <property type="evidence" value="ECO:0007669"/>
    <property type="project" value="UniProtKB-KW"/>
</dbReference>
<dbReference type="RefSeq" id="WP_116846155.1">
    <property type="nucleotide sequence ID" value="NZ_QTJU01000001.1"/>
</dbReference>
<comment type="caution">
    <text evidence="16">The sequence shown here is derived from an EMBL/GenBank/DDBJ whole genome shotgun (WGS) entry which is preliminary data.</text>
</comment>
<keyword evidence="3" id="KW-0820">tRNA-binding</keyword>
<feature type="binding site" evidence="14">
    <location>
        <position position="72"/>
    </location>
    <ligand>
        <name>FMN</name>
        <dbReference type="ChEBI" id="CHEBI:58210"/>
    </ligand>
</feature>
<keyword evidence="7" id="KW-0521">NADP</keyword>
<organism evidence="16 17">
    <name type="scientific">Deminuibacter soli</name>
    <dbReference type="NCBI Taxonomy" id="2291815"/>
    <lineage>
        <taxon>Bacteria</taxon>
        <taxon>Pseudomonadati</taxon>
        <taxon>Bacteroidota</taxon>
        <taxon>Chitinophagia</taxon>
        <taxon>Chitinophagales</taxon>
        <taxon>Chitinophagaceae</taxon>
        <taxon>Deminuibacter</taxon>
    </lineage>
</organism>
<dbReference type="CDD" id="cd02801">
    <property type="entry name" value="DUS_like_FMN"/>
    <property type="match status" value="1"/>
</dbReference>
<keyword evidence="14" id="KW-0547">Nucleotide-binding</keyword>
<evidence type="ECO:0000256" key="10">
    <source>
        <dbReference type="ARBA" id="ARBA00048205"/>
    </source>
</evidence>
<sequence>MVRIDNIELPDFPLLLAPMEDVSDPPFRAVCKENGADLMYTEFISSEGLIRDAIKSRQKLDIFEYERPVGIQIFGGDEEAMALSAKIVDATNPELVDINFGCPVKKVVCKGAGAGVLKDIDLMVRLTAAVVRSTSKPVTVKTRLGWDEASINIETVAERLQDVGIKALTIHGRTRAQMYKGEADWRLIAKVKNNPRIQMPIFGNGDIDSPEKAVLYKKRYDVDGIMIGRAAIGYPWIFNEIKHFAATGTHLAPPTIQQRAAAIRKHLVKSVEWKNETVGILEMRRHYTNYLKGFPHIKEFRNQLVTLKTVAEIEEVLQQIVARYDGFVPERKIAGFAASQLEECAY</sequence>
<dbReference type="InterPro" id="IPR004652">
    <property type="entry name" value="DusB-like"/>
</dbReference>
<dbReference type="SUPFAM" id="SSF51395">
    <property type="entry name" value="FMN-linked oxidoreductases"/>
    <property type="match status" value="1"/>
</dbReference>
<dbReference type="NCBIfam" id="TIGR00737">
    <property type="entry name" value="nifR3_yhdG"/>
    <property type="match status" value="1"/>
</dbReference>
<dbReference type="InterPro" id="IPR013785">
    <property type="entry name" value="Aldolase_TIM"/>
</dbReference>
<gene>
    <name evidence="16" type="ORF">DXN05_05445</name>
</gene>
<dbReference type="InterPro" id="IPR001269">
    <property type="entry name" value="DUS_fam"/>
</dbReference>
<dbReference type="Pfam" id="PF01207">
    <property type="entry name" value="Dus"/>
    <property type="match status" value="1"/>
</dbReference>
<proteinExistence type="inferred from homology"/>